<evidence type="ECO:0000313" key="1">
    <source>
        <dbReference type="EMBL" id="KRH92621.1"/>
    </source>
</evidence>
<evidence type="ECO:0000313" key="2">
    <source>
        <dbReference type="Proteomes" id="UP000051530"/>
    </source>
</evidence>
<dbReference type="AlphaFoldDB" id="A0A0R0LT18"/>
<name>A0A0R0LT18_9MICR</name>
<dbReference type="VEuPathDB" id="MicrosporidiaDB:M153_3967000891"/>
<gene>
    <name evidence="1" type="ORF">M153_3967000891</name>
</gene>
<accession>A0A0R0LT18</accession>
<evidence type="ECO:0008006" key="3">
    <source>
        <dbReference type="Google" id="ProtNLM"/>
    </source>
</evidence>
<keyword evidence="2" id="KW-1185">Reference proteome</keyword>
<protein>
    <recommendedName>
        <fullName evidence="3">Checkpoint 9-1-1 complex, RAD1 component</fullName>
    </recommendedName>
</protein>
<dbReference type="Proteomes" id="UP000051530">
    <property type="component" value="Unassembled WGS sequence"/>
</dbReference>
<reference evidence="1 2" key="1">
    <citation type="submission" date="2015-07" db="EMBL/GenBank/DDBJ databases">
        <title>The genome of Pseudoloma neurophilia, a relevant intracellular parasite of the zebrafish.</title>
        <authorList>
            <person name="Ndikumana S."/>
            <person name="Pelin A."/>
            <person name="Sanders J."/>
            <person name="Corradi N."/>
        </authorList>
    </citation>
    <scope>NUCLEOTIDE SEQUENCE [LARGE SCALE GENOMIC DNA]</scope>
    <source>
        <strain evidence="1 2">MK1</strain>
    </source>
</reference>
<sequence length="227" mass="26783">MLIFVKNTSFFKSILRVFDETEFVNFKIREKKLFLTSILLNIYFIEIDEQLLEFQEYEEYEFTVSSAQILKALKFFNNQLVISLGNHVLKLQSISQRTEFTAKIPLSNPFITDLNNIPSIDVIFTVQPTEIHLLKNFKLTHFFISEKVFITQNNQGGKDEGFLKVDLLESGIIDFKCDNKWFHNIYHLRKHIIEYIFVFSEMICQISINFQPSYGTNLIIQVPKMIE</sequence>
<organism evidence="1 2">
    <name type="scientific">Pseudoloma neurophilia</name>
    <dbReference type="NCBI Taxonomy" id="146866"/>
    <lineage>
        <taxon>Eukaryota</taxon>
        <taxon>Fungi</taxon>
        <taxon>Fungi incertae sedis</taxon>
        <taxon>Microsporidia</taxon>
        <taxon>Pseudoloma</taxon>
    </lineage>
</organism>
<dbReference type="EMBL" id="LGUB01000790">
    <property type="protein sequence ID" value="KRH92621.1"/>
    <property type="molecule type" value="Genomic_DNA"/>
</dbReference>
<comment type="caution">
    <text evidence="1">The sequence shown here is derived from an EMBL/GenBank/DDBJ whole genome shotgun (WGS) entry which is preliminary data.</text>
</comment>
<proteinExistence type="predicted"/>